<accession>A0A6G0YMS8</accession>
<comment type="caution">
    <text evidence="1">The sequence shown here is derived from an EMBL/GenBank/DDBJ whole genome shotgun (WGS) entry which is preliminary data.</text>
</comment>
<protein>
    <submittedName>
        <fullName evidence="1">Uncharacterized protein</fullName>
    </submittedName>
</protein>
<evidence type="ECO:0000313" key="2">
    <source>
        <dbReference type="Proteomes" id="UP000478052"/>
    </source>
</evidence>
<dbReference type="AlphaFoldDB" id="A0A6G0YMS8"/>
<organism evidence="1 2">
    <name type="scientific">Aphis craccivora</name>
    <name type="common">Cowpea aphid</name>
    <dbReference type="NCBI Taxonomy" id="307492"/>
    <lineage>
        <taxon>Eukaryota</taxon>
        <taxon>Metazoa</taxon>
        <taxon>Ecdysozoa</taxon>
        <taxon>Arthropoda</taxon>
        <taxon>Hexapoda</taxon>
        <taxon>Insecta</taxon>
        <taxon>Pterygota</taxon>
        <taxon>Neoptera</taxon>
        <taxon>Paraneoptera</taxon>
        <taxon>Hemiptera</taxon>
        <taxon>Sternorrhyncha</taxon>
        <taxon>Aphidomorpha</taxon>
        <taxon>Aphidoidea</taxon>
        <taxon>Aphididae</taxon>
        <taxon>Aphidini</taxon>
        <taxon>Aphis</taxon>
        <taxon>Aphis</taxon>
    </lineage>
</organism>
<sequence length="56" mass="6406">MSILNDLVKSHYKKSQSKLQIHSNPLIKSLPILCLNLPMKITKTMTKRIAKYLPNA</sequence>
<dbReference type="Proteomes" id="UP000478052">
    <property type="component" value="Unassembled WGS sequence"/>
</dbReference>
<proteinExistence type="predicted"/>
<evidence type="ECO:0000313" key="1">
    <source>
        <dbReference type="EMBL" id="KAF0758584.1"/>
    </source>
</evidence>
<reference evidence="1 2" key="1">
    <citation type="submission" date="2019-08" db="EMBL/GenBank/DDBJ databases">
        <title>Whole genome of Aphis craccivora.</title>
        <authorList>
            <person name="Voronova N.V."/>
            <person name="Shulinski R.S."/>
            <person name="Bandarenka Y.V."/>
            <person name="Zhorov D.G."/>
            <person name="Warner D."/>
        </authorList>
    </citation>
    <scope>NUCLEOTIDE SEQUENCE [LARGE SCALE GENOMIC DNA]</scope>
    <source>
        <strain evidence="1">180601</strain>
        <tissue evidence="1">Whole Body</tissue>
    </source>
</reference>
<dbReference type="EMBL" id="VUJU01003259">
    <property type="protein sequence ID" value="KAF0758584.1"/>
    <property type="molecule type" value="Genomic_DNA"/>
</dbReference>
<name>A0A6G0YMS8_APHCR</name>
<keyword evidence="2" id="KW-1185">Reference proteome</keyword>
<gene>
    <name evidence="1" type="ORF">FWK35_00019933</name>
</gene>